<dbReference type="Gene3D" id="1.10.8.60">
    <property type="match status" value="1"/>
</dbReference>
<organism evidence="16 17">
    <name type="scientific">Streptomyces canus</name>
    <dbReference type="NCBI Taxonomy" id="58343"/>
    <lineage>
        <taxon>Bacteria</taxon>
        <taxon>Bacillati</taxon>
        <taxon>Actinomycetota</taxon>
        <taxon>Actinomycetes</taxon>
        <taxon>Kitasatosporales</taxon>
        <taxon>Streptomycetaceae</taxon>
        <taxon>Streptomyces</taxon>
        <taxon>Streptomyces aurantiacus group</taxon>
    </lineage>
</organism>
<dbReference type="AlphaFoldDB" id="A0A101RL26"/>
<evidence type="ECO:0000256" key="2">
    <source>
        <dbReference type="ARBA" id="ARBA00012417"/>
    </source>
</evidence>
<dbReference type="InterPro" id="IPR027417">
    <property type="entry name" value="P-loop_NTPase"/>
</dbReference>
<evidence type="ECO:0000256" key="14">
    <source>
        <dbReference type="SAM" id="MobiDB-lite"/>
    </source>
</evidence>
<dbReference type="NCBIfam" id="NF005846">
    <property type="entry name" value="PRK07764.1-6"/>
    <property type="match status" value="1"/>
</dbReference>
<reference evidence="16 17" key="1">
    <citation type="submission" date="2015-10" db="EMBL/GenBank/DDBJ databases">
        <title>Draft genome sequence of Streptomyces canus DSM 40017, type strain for the species Streptomyces canus.</title>
        <authorList>
            <person name="Ruckert C."/>
            <person name="Winkler A."/>
            <person name="Kalinowski J."/>
            <person name="Kampfer P."/>
            <person name="Glaeser S."/>
        </authorList>
    </citation>
    <scope>NUCLEOTIDE SEQUENCE [LARGE SCALE GENOMIC DNA]</scope>
    <source>
        <strain evidence="16 17">DSM 40017</strain>
    </source>
</reference>
<keyword evidence="5" id="KW-0235">DNA replication</keyword>
<feature type="compositionally biased region" description="Pro residues" evidence="14">
    <location>
        <begin position="432"/>
        <end position="442"/>
    </location>
</feature>
<dbReference type="FunFam" id="3.40.50.300:FF:000014">
    <property type="entry name" value="DNA polymerase III subunit gamma/tau"/>
    <property type="match status" value="1"/>
</dbReference>
<dbReference type="Pfam" id="PF12169">
    <property type="entry name" value="DNA_pol3_gamma3"/>
    <property type="match status" value="1"/>
</dbReference>
<keyword evidence="7" id="KW-0547">Nucleotide-binding</keyword>
<dbReference type="PANTHER" id="PTHR11669">
    <property type="entry name" value="REPLICATION FACTOR C / DNA POLYMERASE III GAMMA-TAU SUBUNIT"/>
    <property type="match status" value="1"/>
</dbReference>
<keyword evidence="6" id="KW-0479">Metal-binding</keyword>
<dbReference type="InterPro" id="IPR008921">
    <property type="entry name" value="DNA_pol3_clamp-load_cplx_C"/>
</dbReference>
<dbReference type="EMBL" id="LMWU01000071">
    <property type="protein sequence ID" value="KUN57513.1"/>
    <property type="molecule type" value="Genomic_DNA"/>
</dbReference>
<dbReference type="GO" id="GO:0006261">
    <property type="term" value="P:DNA-templated DNA replication"/>
    <property type="evidence" value="ECO:0007669"/>
    <property type="project" value="TreeGrafter"/>
</dbReference>
<sequence>MSSLALYRRYRPESFAEVIGQEHVTDPLQQALRNNRVNHAYLFSGPRGCGKTTSARILARCLNCVQGPTPTPCGECQSCQDLARNGPGSIDVIEIDAASHGGVDDARELREKAFFGPASSRYKIYIIDEAHMVTSAGFNALLKVVEEPPEHLKFIFATTEPEKVIGTIRSRTHHYPFRLVPPGTLRDYLGEVCGKEDIPVEDGVLPLVVRAGQGSVRDSMSVMDQLLAGAKEEGVTYAMATSLLGYTDGSLLDSVVEAFATGDGAAAFEVVDRVIEGGNDPRRFVTDLLERLRDLVILAAVPDAAEKGLIDAPADVIERMQAQAGTFGAAELSRAADLVNAGLTEMRGANSPRLQLELICARVLLPAAYGDERSVMARLDRIERGVNFSAGGAPAMGYVPGPEAHGGAALGAPGVQGIPGASHATGASTAAVPPPAPLPPGGGPAAARAAVRASGAGTPGGGGFGGGAPGGGVPAGAGGAGGFPGATADSAPTADRAPDSPAGPTQGSSPDLHTGDPHTGPAHGAPTAQPSTGHSDRPQHQQPSATPPPAAASDPAPTPGAWPAAAPVGGGRRPGGWPTPAPAGGGQPQAPAPQRPATPGPAQPAPAAPAPGPGAYAPPTGGPDPRQLWPNILEAVKNRRRFTWILLSQNAHVAGFDGTTLQLGFVNAGARDNFASSGSEEVLRQALGEQFNVQWKIEAVIDPSGGGGAPPASGGFNGGGGGGYGGGGNAGGYGTGSTAGYGAPAPQAPSSPQPAPAPAARSTPTPAPTPAPAPQRSAPEPPPVSIEDDIPEDDDPDLNEAALSGRELIVRELGATVVEEITNE</sequence>
<evidence type="ECO:0000256" key="5">
    <source>
        <dbReference type="ARBA" id="ARBA00022705"/>
    </source>
</evidence>
<evidence type="ECO:0000259" key="15">
    <source>
        <dbReference type="SMART" id="SM00382"/>
    </source>
</evidence>
<dbReference type="EC" id="2.7.7.7" evidence="2"/>
<evidence type="ECO:0000256" key="9">
    <source>
        <dbReference type="ARBA" id="ARBA00022840"/>
    </source>
</evidence>
<dbReference type="GO" id="GO:0046872">
    <property type="term" value="F:metal ion binding"/>
    <property type="evidence" value="ECO:0007669"/>
    <property type="project" value="UniProtKB-KW"/>
</dbReference>
<dbReference type="GO" id="GO:0005524">
    <property type="term" value="F:ATP binding"/>
    <property type="evidence" value="ECO:0007669"/>
    <property type="project" value="UniProtKB-KW"/>
</dbReference>
<dbReference type="CDD" id="cd18137">
    <property type="entry name" value="HLD_clamp_pol_III_gamma_tau"/>
    <property type="match status" value="1"/>
</dbReference>
<dbReference type="GO" id="GO:0003887">
    <property type="term" value="F:DNA-directed DNA polymerase activity"/>
    <property type="evidence" value="ECO:0007669"/>
    <property type="project" value="UniProtKB-KW"/>
</dbReference>
<evidence type="ECO:0000256" key="12">
    <source>
        <dbReference type="ARBA" id="ARBA00049244"/>
    </source>
</evidence>
<evidence type="ECO:0000256" key="10">
    <source>
        <dbReference type="ARBA" id="ARBA00022932"/>
    </source>
</evidence>
<feature type="compositionally biased region" description="Pro residues" evidence="14">
    <location>
        <begin position="590"/>
        <end position="612"/>
    </location>
</feature>
<dbReference type="CDD" id="cd00009">
    <property type="entry name" value="AAA"/>
    <property type="match status" value="1"/>
</dbReference>
<feature type="compositionally biased region" description="Low complexity" evidence="14">
    <location>
        <begin position="445"/>
        <end position="456"/>
    </location>
</feature>
<feature type="compositionally biased region" description="Pro residues" evidence="14">
    <location>
        <begin position="746"/>
        <end position="757"/>
    </location>
</feature>
<feature type="compositionally biased region" description="Gly residues" evidence="14">
    <location>
        <begin position="457"/>
        <end position="484"/>
    </location>
</feature>
<evidence type="ECO:0000256" key="4">
    <source>
        <dbReference type="ARBA" id="ARBA00022695"/>
    </source>
</evidence>
<keyword evidence="9" id="KW-0067">ATP-binding</keyword>
<evidence type="ECO:0000256" key="8">
    <source>
        <dbReference type="ARBA" id="ARBA00022833"/>
    </source>
</evidence>
<proteinExistence type="inferred from homology"/>
<dbReference type="GO" id="GO:0003677">
    <property type="term" value="F:DNA binding"/>
    <property type="evidence" value="ECO:0007669"/>
    <property type="project" value="InterPro"/>
</dbReference>
<dbReference type="Gene3D" id="3.40.50.300">
    <property type="entry name" value="P-loop containing nucleotide triphosphate hydrolases"/>
    <property type="match status" value="1"/>
</dbReference>
<feature type="region of interest" description="Disordered" evidence="14">
    <location>
        <begin position="738"/>
        <end position="803"/>
    </location>
</feature>
<dbReference type="Proteomes" id="UP000053669">
    <property type="component" value="Unassembled WGS sequence"/>
</dbReference>
<evidence type="ECO:0000313" key="17">
    <source>
        <dbReference type="Proteomes" id="UP000053669"/>
    </source>
</evidence>
<dbReference type="FunFam" id="1.20.272.10:FF:000003">
    <property type="entry name" value="DNA polymerase III subunit gamma/tau"/>
    <property type="match status" value="1"/>
</dbReference>
<comment type="similarity">
    <text evidence="1">Belongs to the DnaX/STICHEL family.</text>
</comment>
<dbReference type="RefSeq" id="WP_059211552.1">
    <property type="nucleotide sequence ID" value="NZ_KQ948682.1"/>
</dbReference>
<feature type="domain" description="AAA+ ATPase" evidence="15">
    <location>
        <begin position="37"/>
        <end position="181"/>
    </location>
</feature>
<dbReference type="InterPro" id="IPR045085">
    <property type="entry name" value="HLD_clamp_pol_III_gamma_tau"/>
</dbReference>
<evidence type="ECO:0000256" key="3">
    <source>
        <dbReference type="ARBA" id="ARBA00022679"/>
    </source>
</evidence>
<evidence type="ECO:0000313" key="16">
    <source>
        <dbReference type="EMBL" id="KUN57513.1"/>
    </source>
</evidence>
<evidence type="ECO:0000256" key="11">
    <source>
        <dbReference type="ARBA" id="ARBA00037724"/>
    </source>
</evidence>
<dbReference type="Gene3D" id="1.20.272.10">
    <property type="match status" value="1"/>
</dbReference>
<dbReference type="Pfam" id="PF13177">
    <property type="entry name" value="DNA_pol3_delta2"/>
    <property type="match status" value="1"/>
</dbReference>
<feature type="compositionally biased region" description="Pro residues" evidence="14">
    <location>
        <begin position="545"/>
        <end position="560"/>
    </location>
</feature>
<gene>
    <name evidence="16" type="ORF">AQJ46_47380</name>
</gene>
<accession>A0A101RL26</accession>
<evidence type="ECO:0000256" key="1">
    <source>
        <dbReference type="ARBA" id="ARBA00006360"/>
    </source>
</evidence>
<comment type="caution">
    <text evidence="16">The sequence shown here is derived from an EMBL/GenBank/DDBJ whole genome shotgun (WGS) entry which is preliminary data.</text>
</comment>
<dbReference type="InterPro" id="IPR003593">
    <property type="entry name" value="AAA+_ATPase"/>
</dbReference>
<keyword evidence="10" id="KW-0239">DNA-directed DNA polymerase</keyword>
<evidence type="ECO:0000256" key="13">
    <source>
        <dbReference type="ARBA" id="ARBA00074577"/>
    </source>
</evidence>
<feature type="compositionally biased region" description="Pro residues" evidence="14">
    <location>
        <begin position="765"/>
        <end position="784"/>
    </location>
</feature>
<feature type="region of interest" description="Disordered" evidence="14">
    <location>
        <begin position="419"/>
        <end position="628"/>
    </location>
</feature>
<keyword evidence="4" id="KW-0548">Nucleotidyltransferase</keyword>
<keyword evidence="8" id="KW-0862">Zinc</keyword>
<dbReference type="GO" id="GO:0009360">
    <property type="term" value="C:DNA polymerase III complex"/>
    <property type="evidence" value="ECO:0007669"/>
    <property type="project" value="InterPro"/>
</dbReference>
<dbReference type="InterPro" id="IPR012763">
    <property type="entry name" value="DNA_pol_III_sug/sutau_N"/>
</dbReference>
<protein>
    <recommendedName>
        <fullName evidence="13">DNA polymerase III subunit gamma/tau</fullName>
        <ecNumber evidence="2">2.7.7.7</ecNumber>
    </recommendedName>
</protein>
<feature type="compositionally biased region" description="Low complexity" evidence="14">
    <location>
        <begin position="420"/>
        <end position="431"/>
    </location>
</feature>
<dbReference type="NCBIfam" id="TIGR02397">
    <property type="entry name" value="dnaX_nterm"/>
    <property type="match status" value="1"/>
</dbReference>
<dbReference type="InterPro" id="IPR022754">
    <property type="entry name" value="DNA_pol_III_gamma-3"/>
</dbReference>
<comment type="function">
    <text evidence="11">DNA polymerase III is a complex, multichain enzyme responsible for most of the replicative synthesis in bacteria. This DNA polymerase also exhibits 3' to 5' exonuclease activity.</text>
</comment>
<name>A0A101RL26_9ACTN</name>
<dbReference type="STRING" id="58343.AQJ46_47380"/>
<dbReference type="SUPFAM" id="SSF52540">
    <property type="entry name" value="P-loop containing nucleoside triphosphate hydrolases"/>
    <property type="match status" value="1"/>
</dbReference>
<evidence type="ECO:0000256" key="6">
    <source>
        <dbReference type="ARBA" id="ARBA00022723"/>
    </source>
</evidence>
<evidence type="ECO:0000256" key="7">
    <source>
        <dbReference type="ARBA" id="ARBA00022741"/>
    </source>
</evidence>
<dbReference type="Pfam" id="PF22608">
    <property type="entry name" value="DNAX_ATPase_lid"/>
    <property type="match status" value="1"/>
</dbReference>
<comment type="catalytic activity">
    <reaction evidence="12">
        <text>DNA(n) + a 2'-deoxyribonucleoside 5'-triphosphate = DNA(n+1) + diphosphate</text>
        <dbReference type="Rhea" id="RHEA:22508"/>
        <dbReference type="Rhea" id="RHEA-COMP:17339"/>
        <dbReference type="Rhea" id="RHEA-COMP:17340"/>
        <dbReference type="ChEBI" id="CHEBI:33019"/>
        <dbReference type="ChEBI" id="CHEBI:61560"/>
        <dbReference type="ChEBI" id="CHEBI:173112"/>
        <dbReference type="EC" id="2.7.7.7"/>
    </reaction>
</comment>
<feature type="compositionally biased region" description="Acidic residues" evidence="14">
    <location>
        <begin position="786"/>
        <end position="798"/>
    </location>
</feature>
<dbReference type="SMART" id="SM00382">
    <property type="entry name" value="AAA"/>
    <property type="match status" value="1"/>
</dbReference>
<dbReference type="InterPro" id="IPR050238">
    <property type="entry name" value="DNA_Rep/Repair_Clamp_Loader"/>
</dbReference>
<dbReference type="SUPFAM" id="SSF48019">
    <property type="entry name" value="post-AAA+ oligomerization domain-like"/>
    <property type="match status" value="1"/>
</dbReference>
<dbReference type="PANTHER" id="PTHR11669:SF0">
    <property type="entry name" value="PROTEIN STICHEL-LIKE 2"/>
    <property type="match status" value="1"/>
</dbReference>
<keyword evidence="3" id="KW-0808">Transferase</keyword>